<evidence type="ECO:0000313" key="2">
    <source>
        <dbReference type="EMBL" id="MWK59062.1"/>
    </source>
</evidence>
<dbReference type="InterPro" id="IPR010985">
    <property type="entry name" value="Ribbon_hlx_hlx"/>
</dbReference>
<dbReference type="SUPFAM" id="SSF47598">
    <property type="entry name" value="Ribbon-helix-helix"/>
    <property type="match status" value="1"/>
</dbReference>
<keyword evidence="2" id="KW-0238">DNA-binding</keyword>
<dbReference type="GO" id="GO:0006355">
    <property type="term" value="P:regulation of DNA-templated transcription"/>
    <property type="evidence" value="ECO:0007669"/>
    <property type="project" value="InterPro"/>
</dbReference>
<dbReference type="Gene3D" id="1.10.1220.10">
    <property type="entry name" value="Met repressor-like"/>
    <property type="match status" value="1"/>
</dbReference>
<dbReference type="InterPro" id="IPR013321">
    <property type="entry name" value="Arc_rbn_hlx_hlx"/>
</dbReference>
<dbReference type="InterPro" id="IPR005569">
    <property type="entry name" value="Arc_DNA-bd_dom"/>
</dbReference>
<evidence type="ECO:0000313" key="3">
    <source>
        <dbReference type="Proteomes" id="UP000461288"/>
    </source>
</evidence>
<gene>
    <name evidence="2" type="ORF">GO594_24010</name>
</gene>
<comment type="caution">
    <text evidence="2">The sequence shown here is derived from an EMBL/GenBank/DDBJ whole genome shotgun (WGS) entry which is preliminary data.</text>
</comment>
<dbReference type="EMBL" id="WTFN01000080">
    <property type="protein sequence ID" value="MWK59062.1"/>
    <property type="molecule type" value="Genomic_DNA"/>
</dbReference>
<dbReference type="Pfam" id="PF03869">
    <property type="entry name" value="Arc"/>
    <property type="match status" value="1"/>
</dbReference>
<organism evidence="2 3">
    <name type="scientific">Metapseudomonas otitidis</name>
    <dbReference type="NCBI Taxonomy" id="319939"/>
    <lineage>
        <taxon>Bacteria</taxon>
        <taxon>Pseudomonadati</taxon>
        <taxon>Pseudomonadota</taxon>
        <taxon>Gammaproteobacteria</taxon>
        <taxon>Pseudomonadales</taxon>
        <taxon>Pseudomonadaceae</taxon>
        <taxon>Metapseudomonas</taxon>
    </lineage>
</organism>
<protein>
    <submittedName>
        <fullName evidence="2">Arc family DNA-binding protein</fullName>
    </submittedName>
</protein>
<proteinExistence type="predicted"/>
<dbReference type="GO" id="GO:0003677">
    <property type="term" value="F:DNA binding"/>
    <property type="evidence" value="ECO:0007669"/>
    <property type="project" value="UniProtKB-KW"/>
</dbReference>
<name>A0A7X3KX25_9GAMM</name>
<dbReference type="Proteomes" id="UP000461288">
    <property type="component" value="Unassembled WGS sequence"/>
</dbReference>
<evidence type="ECO:0000259" key="1">
    <source>
        <dbReference type="Pfam" id="PF03869"/>
    </source>
</evidence>
<dbReference type="AlphaFoldDB" id="A0A7X3KX25"/>
<reference evidence="2 3" key="1">
    <citation type="submission" date="2019-12" db="EMBL/GenBank/DDBJ databases">
        <title>Draft genome sequence of Pseudomonas otitidis recovered from a chicken carcass.</title>
        <authorList>
            <person name="Vieira T.R."/>
            <person name="Oliviera E.F.C."/>
            <person name="Silva N.M.V."/>
            <person name="Sambrano G.E."/>
            <person name="Cibulski S.P."/>
            <person name="Cardoso M.R.I."/>
        </authorList>
    </citation>
    <scope>NUCLEOTIDE SEQUENCE [LARGE SCALE GENOMIC DNA]</scope>
    <source>
        <strain evidence="2 3">25_K</strain>
    </source>
</reference>
<sequence length="141" mass="15851">MSRADAEFALRLPELLRARIERAARASRRSLNAEVVVRLEHSFCREGVADGDAPLPAQTAPRGLRLLCLLVPRRPGRPRSLPVHGMRPLPPRADVQGRWEMGLPAGLVLRETQARAPRPEVLERCLRQRAAHPFRAHSRTL</sequence>
<accession>A0A7X3KX25</accession>
<feature type="non-terminal residue" evidence="2">
    <location>
        <position position="141"/>
    </location>
</feature>
<feature type="domain" description="Arc-like DNA binding" evidence="1">
    <location>
        <begin position="2"/>
        <end position="47"/>
    </location>
</feature>